<name>A0A075P165_9ALTE</name>
<dbReference type="EMBL" id="CP008849">
    <property type="protein sequence ID" value="AIF99581.1"/>
    <property type="molecule type" value="Genomic_DNA"/>
</dbReference>
<dbReference type="eggNOG" id="ENOG50334B3">
    <property type="taxonomic scope" value="Bacteria"/>
</dbReference>
<evidence type="ECO:0000313" key="1">
    <source>
        <dbReference type="EMBL" id="AIF99581.1"/>
    </source>
</evidence>
<reference evidence="1 2" key="1">
    <citation type="submission" date="2014-06" db="EMBL/GenBank/DDBJ databases">
        <title>Genomes of Alteromonas australica, a world apart.</title>
        <authorList>
            <person name="Gonzaga A."/>
            <person name="Lopez-Perez M."/>
            <person name="Rodriguez-Valera F."/>
        </authorList>
    </citation>
    <scope>NUCLEOTIDE SEQUENCE [LARGE SCALE GENOMIC DNA]</scope>
    <source>
        <strain evidence="1 2">H 17</strain>
    </source>
</reference>
<organism evidence="1 2">
    <name type="scientific">Alteromonas australica</name>
    <dbReference type="NCBI Taxonomy" id="589873"/>
    <lineage>
        <taxon>Bacteria</taxon>
        <taxon>Pseudomonadati</taxon>
        <taxon>Pseudomonadota</taxon>
        <taxon>Gammaproteobacteria</taxon>
        <taxon>Alteromonadales</taxon>
        <taxon>Alteromonadaceae</taxon>
        <taxon>Alteromonas/Salinimonas group</taxon>
        <taxon>Alteromonas</taxon>
    </lineage>
</organism>
<dbReference type="KEGG" id="aal:EP13_13290"/>
<dbReference type="Proteomes" id="UP000056090">
    <property type="component" value="Chromosome"/>
</dbReference>
<dbReference type="AlphaFoldDB" id="A0A075P165"/>
<proteinExistence type="predicted"/>
<protein>
    <submittedName>
        <fullName evidence="1">Uncharacterized protein</fullName>
    </submittedName>
</protein>
<keyword evidence="2" id="KW-1185">Reference proteome</keyword>
<sequence length="339" mass="39715">MGPESDKPSFSWVSKDIFDTLKDEYNVIYFRAFKEIPKSFDGLVFIIKEMPPLSFFVNNWKSRKIYIPVDFFKSEKHINDASLLLKLFDRIAVHNDLLKRFIDSENVSNVDHYVKYLVERKEPQNRYMWLGVVDYIPDLLRNLSKYPVLSQIPHVFLTDLDHLKKSLHSVVAEGEVGHNVYDVDVTEDKVFIGNYCFEQWSESSQRAAFERSAFAVDFKSDRFYHSTKPPTKVQVYLANDVPVFVNDEHYAVEYIRQFGFDCYTMSDFVFPLTNEMLTSQSTKARQMWSLESIAQQYVNLANQTLSQTRKSYFGYGSIVFSLMVKKLVKLIQSSWNKSQ</sequence>
<gene>
    <name evidence="1" type="ORF">EP13_13290</name>
</gene>
<accession>A0A075P165</accession>
<evidence type="ECO:0000313" key="2">
    <source>
        <dbReference type="Proteomes" id="UP000056090"/>
    </source>
</evidence>